<organism evidence="1 2">
    <name type="scientific">[Clostridium] leptum DSM 753</name>
    <dbReference type="NCBI Taxonomy" id="428125"/>
    <lineage>
        <taxon>Bacteria</taxon>
        <taxon>Bacillati</taxon>
        <taxon>Bacillota</taxon>
        <taxon>Clostridia</taxon>
        <taxon>Eubacteriales</taxon>
        <taxon>Oscillospiraceae</taxon>
        <taxon>Oscillospiraceae incertae sedis</taxon>
    </lineage>
</organism>
<evidence type="ECO:0000313" key="2">
    <source>
        <dbReference type="Proteomes" id="UP000003490"/>
    </source>
</evidence>
<accession>A7VRA8</accession>
<evidence type="ECO:0000313" key="1">
    <source>
        <dbReference type="EMBL" id="EDO62230.1"/>
    </source>
</evidence>
<name>A7VRA8_9FIRM</name>
<dbReference type="HOGENOM" id="CLU_3355448_0_0_9"/>
<gene>
    <name evidence="1" type="ORF">CLOLEP_01091</name>
</gene>
<dbReference type="AlphaFoldDB" id="A7VRA8"/>
<sequence>MKRSACQKPGGNGSFRTCVNCVSAYLFEQNTFRRNF</sequence>
<reference evidence="1 2" key="1">
    <citation type="submission" date="2007-08" db="EMBL/GenBank/DDBJ databases">
        <title>Draft genome sequence of Clostridium leptum (DSM 753).</title>
        <authorList>
            <person name="Sudarsanam P."/>
            <person name="Ley R."/>
            <person name="Guruge J."/>
            <person name="Turnbaugh P.J."/>
            <person name="Mahowald M."/>
            <person name="Liep D."/>
            <person name="Gordon J."/>
        </authorList>
    </citation>
    <scope>NUCLEOTIDE SEQUENCE [LARGE SCALE GENOMIC DNA]</scope>
    <source>
        <strain evidence="1 2">DSM 753</strain>
    </source>
</reference>
<dbReference type="Proteomes" id="UP000003490">
    <property type="component" value="Unassembled WGS sequence"/>
</dbReference>
<proteinExistence type="predicted"/>
<comment type="caution">
    <text evidence="1">The sequence shown here is derived from an EMBL/GenBank/DDBJ whole genome shotgun (WGS) entry which is preliminary data.</text>
</comment>
<reference evidence="1 2" key="2">
    <citation type="submission" date="2007-08" db="EMBL/GenBank/DDBJ databases">
        <authorList>
            <person name="Fulton L."/>
            <person name="Clifton S."/>
            <person name="Fulton B."/>
            <person name="Xu J."/>
            <person name="Minx P."/>
            <person name="Pepin K.H."/>
            <person name="Johnson M."/>
            <person name="Thiruvilangam P."/>
            <person name="Bhonagiri V."/>
            <person name="Nash W.E."/>
            <person name="Wang C."/>
            <person name="Mardis E.R."/>
            <person name="Wilson R.K."/>
        </authorList>
    </citation>
    <scope>NUCLEOTIDE SEQUENCE [LARGE SCALE GENOMIC DNA]</scope>
    <source>
        <strain evidence="1 2">DSM 753</strain>
    </source>
</reference>
<dbReference type="EMBL" id="ABCB02000016">
    <property type="protein sequence ID" value="EDO62230.1"/>
    <property type="molecule type" value="Genomic_DNA"/>
</dbReference>
<protein>
    <submittedName>
        <fullName evidence="1">Uncharacterized protein</fullName>
    </submittedName>
</protein>